<evidence type="ECO:0000313" key="2">
    <source>
        <dbReference type="EnsemblMetazoa" id="SCAU015256-PA"/>
    </source>
</evidence>
<feature type="region of interest" description="Disordered" evidence="1">
    <location>
        <begin position="611"/>
        <end position="669"/>
    </location>
</feature>
<proteinExistence type="predicted"/>
<dbReference type="AlphaFoldDB" id="A0A1I8QA42"/>
<feature type="compositionally biased region" description="Basic residues" evidence="1">
    <location>
        <begin position="738"/>
        <end position="752"/>
    </location>
</feature>
<name>A0A1I8QA42_STOCA</name>
<feature type="compositionally biased region" description="Low complexity" evidence="1">
    <location>
        <begin position="174"/>
        <end position="211"/>
    </location>
</feature>
<feature type="compositionally biased region" description="Low complexity" evidence="1">
    <location>
        <begin position="39"/>
        <end position="50"/>
    </location>
</feature>
<dbReference type="VEuPathDB" id="VectorBase:SCAU015256"/>
<keyword evidence="3" id="KW-1185">Reference proteome</keyword>
<feature type="compositionally biased region" description="Basic and acidic residues" evidence="1">
    <location>
        <begin position="618"/>
        <end position="630"/>
    </location>
</feature>
<dbReference type="EnsemblMetazoa" id="SCAU015256-RA">
    <property type="protein sequence ID" value="SCAU015256-PA"/>
    <property type="gene ID" value="SCAU015256"/>
</dbReference>
<dbReference type="Proteomes" id="UP000095300">
    <property type="component" value="Unassembled WGS sequence"/>
</dbReference>
<dbReference type="STRING" id="35570.A0A1I8QA42"/>
<evidence type="ECO:0000313" key="3">
    <source>
        <dbReference type="Proteomes" id="UP000095300"/>
    </source>
</evidence>
<feature type="compositionally biased region" description="Basic residues" evidence="1">
    <location>
        <begin position="159"/>
        <end position="173"/>
    </location>
</feature>
<accession>A0A1I8QA42</accession>
<feature type="region of interest" description="Disordered" evidence="1">
    <location>
        <begin position="30"/>
        <end position="77"/>
    </location>
</feature>
<evidence type="ECO:0000256" key="1">
    <source>
        <dbReference type="SAM" id="MobiDB-lite"/>
    </source>
</evidence>
<protein>
    <submittedName>
        <fullName evidence="2">Uncharacterized protein</fullName>
    </submittedName>
</protein>
<feature type="compositionally biased region" description="Polar residues" evidence="1">
    <location>
        <begin position="756"/>
        <end position="766"/>
    </location>
</feature>
<feature type="region of interest" description="Disordered" evidence="1">
    <location>
        <begin position="152"/>
        <end position="226"/>
    </location>
</feature>
<feature type="region of interest" description="Disordered" evidence="1">
    <location>
        <begin position="711"/>
        <end position="730"/>
    </location>
</feature>
<feature type="compositionally biased region" description="Polar residues" evidence="1">
    <location>
        <begin position="719"/>
        <end position="730"/>
    </location>
</feature>
<feature type="region of interest" description="Disordered" evidence="1">
    <location>
        <begin position="735"/>
        <end position="783"/>
    </location>
</feature>
<feature type="region of interest" description="Disordered" evidence="1">
    <location>
        <begin position="258"/>
        <end position="334"/>
    </location>
</feature>
<feature type="compositionally biased region" description="Low complexity" evidence="1">
    <location>
        <begin position="282"/>
        <end position="304"/>
    </location>
</feature>
<reference evidence="2" key="1">
    <citation type="submission" date="2020-05" db="UniProtKB">
        <authorList>
            <consortium name="EnsemblMetazoa"/>
        </authorList>
    </citation>
    <scope>IDENTIFICATION</scope>
    <source>
        <strain evidence="2">USDA</strain>
    </source>
</reference>
<organism evidence="2 3">
    <name type="scientific">Stomoxys calcitrans</name>
    <name type="common">Stable fly</name>
    <name type="synonym">Conops calcitrans</name>
    <dbReference type="NCBI Taxonomy" id="35570"/>
    <lineage>
        <taxon>Eukaryota</taxon>
        <taxon>Metazoa</taxon>
        <taxon>Ecdysozoa</taxon>
        <taxon>Arthropoda</taxon>
        <taxon>Hexapoda</taxon>
        <taxon>Insecta</taxon>
        <taxon>Pterygota</taxon>
        <taxon>Neoptera</taxon>
        <taxon>Endopterygota</taxon>
        <taxon>Diptera</taxon>
        <taxon>Brachycera</taxon>
        <taxon>Muscomorpha</taxon>
        <taxon>Muscoidea</taxon>
        <taxon>Muscidae</taxon>
        <taxon>Stomoxys</taxon>
    </lineage>
</organism>
<gene>
    <name evidence="2" type="primary">106087846</name>
</gene>
<dbReference type="OrthoDB" id="7883660at2759"/>
<sequence length="783" mass="88758">MDRCGPLNNPFTPYSLQLASIGLNDAIANGRSRRRFGPSTASSTKTTTSEVTEKSKTDQVVAASSHTEPSQYRRGGAYSTDAGDYSYNNADLNLIRPESKPLHTKITAKYTSSISIPSDSLEDTETAEEYVAKAMGMYGSRLREPIRIPSEPEVEPTQRPHHYQQHHTAHHHAAPAAAQQELQQQHEQLQHQQQLQQQQEQYHHQQFLQQHQHQHEQEQEQEQQHLQNLHEAQEKPQQYDYYSFSHKDTQRPIIPVEEESQSPAPPQYHYASAQEQNENESAKALLEAQMQAQLQEQMQQAQIAAKEHEKPAQPQQQQQSEAANEEGGNYEKDPVTRSYNIYEDHTEGYDGSNPAHLERNYRTKYLYKPASSSYLSSTSSNENEDKIRVSASTEIPKAEIMKQIEKSVMKYMKELEAEGKIVAAPKSHEPKTYFKVVTIPGTDEKHIASSTYKPKYTSSGNNYGEGYKHTVVHAPAAPAPSSSQAGHGQKYSKNAVGNKNSYLLENENVYQNSGHDVTDVLAPNVEFIYKIKTKAPLHTATVKTVSKPYSLPIKNNFEQFDHSTALKNLEEFDLSHVVTTPDPEDHQSISPSTSKPSKLYFNSEIYHDINSMPYKQKPRSENEYRPEYRKKTSSQEPHPDYKGYSGVTSGYYAEPPTGEAERDMSSSGMSEDGYPVMNPYQQYVLKKEAMPSKYEEASSSFEQPRSHKYKSLEFDSYNPKYNNNPEGYGYQQTYKTHLTSRHAPGKRGKRGGAPHPSQSKKSIRNSSMKEFEANVALRPPPKV</sequence>